<sequence length="139" mass="16509">MSSYIDIGEQNQYPCQFYNCTDRKMSKLLNVRQFRHTFTRNISEYVKTVDQQTHPAAEGTLKSFKIVTYFVCIPLWLISTVNSYLKEQEAHHEKPPEFIHYPYMRIINKGFPWGDGKHTLFHNPKRNYTPDVGYEEPVE</sequence>
<comment type="caution">
    <text evidence="7">The sequence shown here is derived from an EMBL/GenBank/DDBJ whole genome shotgun (WGS) entry which is preliminary data.</text>
</comment>
<dbReference type="GO" id="GO:0030234">
    <property type="term" value="F:enzyme regulator activity"/>
    <property type="evidence" value="ECO:0007669"/>
    <property type="project" value="TreeGrafter"/>
</dbReference>
<keyword evidence="3" id="KW-0809">Transit peptide</keyword>
<dbReference type="PANTHER" id="PTHR11504">
    <property type="entry name" value="CYTOCHROME C OXIDASE POLYPEPTIDE VIA"/>
    <property type="match status" value="1"/>
</dbReference>
<dbReference type="GO" id="GO:0006123">
    <property type="term" value="P:mitochondrial electron transport, cytochrome c to oxygen"/>
    <property type="evidence" value="ECO:0007669"/>
    <property type="project" value="TreeGrafter"/>
</dbReference>
<protein>
    <recommendedName>
        <fullName evidence="9">Cytochrome c oxidase subunit</fullName>
    </recommendedName>
</protein>
<keyword evidence="8" id="KW-1185">Reference proteome</keyword>
<dbReference type="InterPro" id="IPR001349">
    <property type="entry name" value="Cyt_c_oxidase_su6a"/>
</dbReference>
<evidence type="ECO:0000256" key="3">
    <source>
        <dbReference type="ARBA" id="ARBA00022946"/>
    </source>
</evidence>
<evidence type="ECO:0000313" key="7">
    <source>
        <dbReference type="EMBL" id="KAK1133690.1"/>
    </source>
</evidence>
<evidence type="ECO:0000256" key="1">
    <source>
        <dbReference type="ARBA" id="ARBA00004273"/>
    </source>
</evidence>
<organism evidence="7 8">
    <name type="scientific">Melipona bicolor</name>
    <dbReference type="NCBI Taxonomy" id="60889"/>
    <lineage>
        <taxon>Eukaryota</taxon>
        <taxon>Metazoa</taxon>
        <taxon>Ecdysozoa</taxon>
        <taxon>Arthropoda</taxon>
        <taxon>Hexapoda</taxon>
        <taxon>Insecta</taxon>
        <taxon>Pterygota</taxon>
        <taxon>Neoptera</taxon>
        <taxon>Endopterygota</taxon>
        <taxon>Hymenoptera</taxon>
        <taxon>Apocrita</taxon>
        <taxon>Aculeata</taxon>
        <taxon>Apoidea</taxon>
        <taxon>Anthophila</taxon>
        <taxon>Apidae</taxon>
        <taxon>Melipona</taxon>
    </lineage>
</organism>
<name>A0AA40G9N7_9HYME</name>
<keyword evidence="2" id="KW-0999">Mitochondrion inner membrane</keyword>
<keyword evidence="4" id="KW-0496">Mitochondrion</keyword>
<comment type="similarity">
    <text evidence="6">Belongs to the cytochrome c oxidase subunit 6A family.</text>
</comment>
<dbReference type="InterPro" id="IPR036418">
    <property type="entry name" value="Cyt_c_oxidase_su6a_sf"/>
</dbReference>
<evidence type="ECO:0000256" key="4">
    <source>
        <dbReference type="ARBA" id="ARBA00023128"/>
    </source>
</evidence>
<gene>
    <name evidence="7" type="ORF">K0M31_011482</name>
</gene>
<dbReference type="Gene3D" id="4.10.95.10">
    <property type="entry name" value="Cytochrome c oxidase, subunit VIa"/>
    <property type="match status" value="1"/>
</dbReference>
<dbReference type="PANTHER" id="PTHR11504:SF0">
    <property type="entry name" value="CYTOCHROME C OXIDASE SUBUNIT"/>
    <property type="match status" value="1"/>
</dbReference>
<comment type="subcellular location">
    <subcellularLocation>
        <location evidence="1">Mitochondrion inner membrane</location>
    </subcellularLocation>
</comment>
<dbReference type="SUPFAM" id="SSF81411">
    <property type="entry name" value="Mitochondrial cytochrome c oxidase subunit VIa"/>
    <property type="match status" value="1"/>
</dbReference>
<evidence type="ECO:0008006" key="9">
    <source>
        <dbReference type="Google" id="ProtNLM"/>
    </source>
</evidence>
<accession>A0AA40G9N7</accession>
<dbReference type="AlphaFoldDB" id="A0AA40G9N7"/>
<dbReference type="Proteomes" id="UP001177670">
    <property type="component" value="Unassembled WGS sequence"/>
</dbReference>
<evidence type="ECO:0000256" key="5">
    <source>
        <dbReference type="ARBA" id="ARBA00023136"/>
    </source>
</evidence>
<dbReference type="GO" id="GO:0005743">
    <property type="term" value="C:mitochondrial inner membrane"/>
    <property type="evidence" value="ECO:0007669"/>
    <property type="project" value="UniProtKB-SubCell"/>
</dbReference>
<dbReference type="EMBL" id="JAHYIQ010000003">
    <property type="protein sequence ID" value="KAK1133690.1"/>
    <property type="molecule type" value="Genomic_DNA"/>
</dbReference>
<reference evidence="7" key="1">
    <citation type="submission" date="2021-10" db="EMBL/GenBank/DDBJ databases">
        <title>Melipona bicolor Genome sequencing and assembly.</title>
        <authorList>
            <person name="Araujo N.S."/>
            <person name="Arias M.C."/>
        </authorList>
    </citation>
    <scope>NUCLEOTIDE SEQUENCE</scope>
    <source>
        <strain evidence="7">USP_2M_L1-L4_2017</strain>
        <tissue evidence="7">Whole body</tissue>
    </source>
</reference>
<evidence type="ECO:0000256" key="2">
    <source>
        <dbReference type="ARBA" id="ARBA00022792"/>
    </source>
</evidence>
<evidence type="ECO:0000313" key="8">
    <source>
        <dbReference type="Proteomes" id="UP001177670"/>
    </source>
</evidence>
<dbReference type="Pfam" id="PF02046">
    <property type="entry name" value="COX6A"/>
    <property type="match status" value="1"/>
</dbReference>
<keyword evidence="5" id="KW-0472">Membrane</keyword>
<proteinExistence type="inferred from homology"/>
<evidence type="ECO:0000256" key="6">
    <source>
        <dbReference type="RuleBase" id="RU004396"/>
    </source>
</evidence>